<evidence type="ECO:0000256" key="4">
    <source>
        <dbReference type="ARBA" id="ARBA00022670"/>
    </source>
</evidence>
<comment type="similarity">
    <text evidence="2">Belongs to the peptidase S9A family.</text>
</comment>
<dbReference type="InterPro" id="IPR002470">
    <property type="entry name" value="Peptidase_S9A"/>
</dbReference>
<dbReference type="InterPro" id="IPR023302">
    <property type="entry name" value="Pept_S9A_N"/>
</dbReference>
<comment type="caution">
    <text evidence="9">The sequence shown here is derived from an EMBL/GenBank/DDBJ whole genome shotgun (WGS) entry which is preliminary data.</text>
</comment>
<dbReference type="Pfam" id="PF00326">
    <property type="entry name" value="Peptidase_S9"/>
    <property type="match status" value="1"/>
</dbReference>
<reference evidence="9 10" key="1">
    <citation type="submission" date="2024-06" db="EMBL/GenBank/DDBJ databases">
        <authorList>
            <person name="Li Z."/>
            <person name="Jiang Y."/>
        </authorList>
    </citation>
    <scope>NUCLEOTIDE SEQUENCE [LARGE SCALE GENOMIC DNA]</scope>
    <source>
        <strain evidence="9 10">HSW-8</strain>
    </source>
</reference>
<dbReference type="PANTHER" id="PTHR42881:SF2">
    <property type="entry name" value="PROLYL ENDOPEPTIDASE"/>
    <property type="match status" value="1"/>
</dbReference>
<sequence>MKPALTLAFASLSTLNAATITAIDYPETPRGEVVDDYFGTKVADPYRWLEDVDSARTRAWVEAQNALALPHLAALPERERLHARLQALWNYERYGLVEKVAGRYFYLRNDGLQNQPVLVVQDDAKAAARVLLDPNRLAADGTVALTQYAVSPDGRWLAYGTAAAGSDWNEFRVRSVADGKDQPEVLRRIKFSSIAWTRDGRGFFYSRYPEPPAGADAGTFDDLADQALYYHRVGTPQTADVRVYAVADEPKWGYLAQVTDDGRYLVISIWRGSADEYRIHVRDLGDPQRPALDGPVLRLVDTFESDYTLIGSVGSRLYFRSNAGAERGRILAADLDAPLPDRWREVVPQQADTLQHALFAGDGIVALYLRDATSRLVRYGLDGEPAGEIALPGLGSVPDLSFGGVQISGAPGDDELFYAFTSFNRPATNYRYDLGKRRGGVHQPLTLKFDPNDYVTEQVFYPSKDGTRIPMFISYRKGLKRDAATPALLYGYGGFNIALTPTFSVPNLVWMEQGGIYAQANLRGGGEYGRAWHEAGTKERKQNVFDDFIAAAEYLVREGWTAPEHLAISGRSNGGLLVGAVLNQRPELFAAALPAVGVMDMLRYHRFTIGWAWAGDYGTADTKEGFAYLSRYSPLHTVRTDVKYPAVLITTADHDDRVVPGHSYKYAATLQAAHQAYRARHCGAVGTDCDAGGPILIRIDVKAGHGAGKPIGKLIDEEADRLAFIRHYTTR</sequence>
<evidence type="ECO:0000259" key="7">
    <source>
        <dbReference type="Pfam" id="PF00326"/>
    </source>
</evidence>
<dbReference type="EC" id="3.4.21.26" evidence="3"/>
<dbReference type="PROSITE" id="PS00708">
    <property type="entry name" value="PRO_ENDOPEP_SER"/>
    <property type="match status" value="1"/>
</dbReference>
<dbReference type="Proteomes" id="UP001465331">
    <property type="component" value="Unassembled WGS sequence"/>
</dbReference>
<dbReference type="Gene3D" id="2.130.10.120">
    <property type="entry name" value="Prolyl oligopeptidase, N-terminal domain"/>
    <property type="match status" value="1"/>
</dbReference>
<dbReference type="Pfam" id="PF02897">
    <property type="entry name" value="Peptidase_S9_N"/>
    <property type="match status" value="1"/>
</dbReference>
<organism evidence="9 10">
    <name type="scientific">Sinimarinibacterium thermocellulolyticum</name>
    <dbReference type="NCBI Taxonomy" id="3170016"/>
    <lineage>
        <taxon>Bacteria</taxon>
        <taxon>Pseudomonadati</taxon>
        <taxon>Pseudomonadota</taxon>
        <taxon>Gammaproteobacteria</taxon>
        <taxon>Nevskiales</taxon>
        <taxon>Nevskiaceae</taxon>
        <taxon>Sinimarinibacterium</taxon>
    </lineage>
</organism>
<comment type="catalytic activity">
    <reaction evidence="1">
        <text>Hydrolysis of Pro-|-Xaa &gt;&gt; Ala-|-Xaa in oligopeptides.</text>
        <dbReference type="EC" id="3.4.21.26"/>
    </reaction>
</comment>
<keyword evidence="10" id="KW-1185">Reference proteome</keyword>
<feature type="domain" description="Peptidase S9A N-terminal" evidence="8">
    <location>
        <begin position="26"/>
        <end position="436"/>
    </location>
</feature>
<dbReference type="RefSeq" id="WP_352888857.1">
    <property type="nucleotide sequence ID" value="NZ_JBEPIJ010000007.1"/>
</dbReference>
<dbReference type="PRINTS" id="PR00862">
    <property type="entry name" value="PROLIGOPTASE"/>
</dbReference>
<dbReference type="Gene3D" id="3.40.50.1820">
    <property type="entry name" value="alpha/beta hydrolase"/>
    <property type="match status" value="1"/>
</dbReference>
<keyword evidence="4" id="KW-0645">Protease</keyword>
<evidence type="ECO:0000313" key="9">
    <source>
        <dbReference type="EMBL" id="MES0873949.1"/>
    </source>
</evidence>
<dbReference type="SUPFAM" id="SSF50993">
    <property type="entry name" value="Peptidase/esterase 'gauge' domain"/>
    <property type="match status" value="1"/>
</dbReference>
<dbReference type="PANTHER" id="PTHR42881">
    <property type="entry name" value="PROLYL ENDOPEPTIDASE"/>
    <property type="match status" value="1"/>
</dbReference>
<evidence type="ECO:0000256" key="2">
    <source>
        <dbReference type="ARBA" id="ARBA00005228"/>
    </source>
</evidence>
<evidence type="ECO:0000256" key="6">
    <source>
        <dbReference type="ARBA" id="ARBA00022825"/>
    </source>
</evidence>
<evidence type="ECO:0000256" key="5">
    <source>
        <dbReference type="ARBA" id="ARBA00022801"/>
    </source>
</evidence>
<evidence type="ECO:0000259" key="8">
    <source>
        <dbReference type="Pfam" id="PF02897"/>
    </source>
</evidence>
<dbReference type="InterPro" id="IPR029058">
    <property type="entry name" value="AB_hydrolase_fold"/>
</dbReference>
<dbReference type="InterPro" id="IPR002471">
    <property type="entry name" value="Pept_S9_AS"/>
</dbReference>
<keyword evidence="5" id="KW-0378">Hydrolase</keyword>
<feature type="domain" description="Peptidase S9 prolyl oligopeptidase catalytic" evidence="7">
    <location>
        <begin position="502"/>
        <end position="729"/>
    </location>
</feature>
<gene>
    <name evidence="9" type="ORF">ABSH63_08040</name>
</gene>
<dbReference type="InterPro" id="IPR051167">
    <property type="entry name" value="Prolyl_oligopep/macrocyclase"/>
</dbReference>
<dbReference type="SUPFAM" id="SSF53474">
    <property type="entry name" value="alpha/beta-Hydrolases"/>
    <property type="match status" value="1"/>
</dbReference>
<dbReference type="InterPro" id="IPR001375">
    <property type="entry name" value="Peptidase_S9_cat"/>
</dbReference>
<name>A0ABV2A9W0_9GAMM</name>
<accession>A0ABV2A9W0</accession>
<proteinExistence type="inferred from homology"/>
<evidence type="ECO:0000256" key="3">
    <source>
        <dbReference type="ARBA" id="ARBA00011897"/>
    </source>
</evidence>
<keyword evidence="6" id="KW-0720">Serine protease</keyword>
<dbReference type="EMBL" id="JBEPIJ010000007">
    <property type="protein sequence ID" value="MES0873949.1"/>
    <property type="molecule type" value="Genomic_DNA"/>
</dbReference>
<evidence type="ECO:0000256" key="1">
    <source>
        <dbReference type="ARBA" id="ARBA00001070"/>
    </source>
</evidence>
<evidence type="ECO:0000313" key="10">
    <source>
        <dbReference type="Proteomes" id="UP001465331"/>
    </source>
</evidence>
<protein>
    <recommendedName>
        <fullName evidence="3">prolyl oligopeptidase</fullName>
        <ecNumber evidence="3">3.4.21.26</ecNumber>
    </recommendedName>
</protein>